<dbReference type="GO" id="GO:0006950">
    <property type="term" value="P:response to stress"/>
    <property type="evidence" value="ECO:0007669"/>
    <property type="project" value="TreeGrafter"/>
</dbReference>
<dbReference type="SUPFAM" id="SSF46785">
    <property type="entry name" value="Winged helix' DNA-binding domain"/>
    <property type="match status" value="1"/>
</dbReference>
<dbReference type="PANTHER" id="PTHR33164">
    <property type="entry name" value="TRANSCRIPTIONAL REGULATOR, MARR FAMILY"/>
    <property type="match status" value="1"/>
</dbReference>
<dbReference type="Proteomes" id="UP000002931">
    <property type="component" value="Unassembled WGS sequence"/>
</dbReference>
<sequence length="157" mass="16684">MSGGEETDTAKKVTDAALRPFLGFNLRRAWNVIHADLGATLDPLGLRMITFSALVVIGDNPGLSQAQLAAALSVERPNLVAVTDELTRRGLISRERVPSDRRTYALRLTTAGARLLAQATEAVHAHETSLYAGLTGDDRAHLLGALAKIEATGTGRS</sequence>
<organism evidence="2 3">
    <name type="scientific">Maritimibacter alkaliphilus HTCC2654</name>
    <dbReference type="NCBI Taxonomy" id="314271"/>
    <lineage>
        <taxon>Bacteria</taxon>
        <taxon>Pseudomonadati</taxon>
        <taxon>Pseudomonadota</taxon>
        <taxon>Alphaproteobacteria</taxon>
        <taxon>Rhodobacterales</taxon>
        <taxon>Roseobacteraceae</taxon>
        <taxon>Maritimibacter</taxon>
    </lineage>
</organism>
<evidence type="ECO:0000313" key="2">
    <source>
        <dbReference type="EMBL" id="EAQ13224.1"/>
    </source>
</evidence>
<evidence type="ECO:0000313" key="3">
    <source>
        <dbReference type="Proteomes" id="UP000002931"/>
    </source>
</evidence>
<dbReference type="SMART" id="SM00347">
    <property type="entry name" value="HTH_MARR"/>
    <property type="match status" value="1"/>
</dbReference>
<dbReference type="PANTHER" id="PTHR33164:SF89">
    <property type="entry name" value="MARR FAMILY REGULATORY PROTEIN"/>
    <property type="match status" value="1"/>
</dbReference>
<dbReference type="InterPro" id="IPR036390">
    <property type="entry name" value="WH_DNA-bd_sf"/>
</dbReference>
<keyword evidence="2" id="KW-0456">Lyase</keyword>
<dbReference type="PROSITE" id="PS50995">
    <property type="entry name" value="HTH_MARR_2"/>
    <property type="match status" value="1"/>
</dbReference>
<keyword evidence="3" id="KW-1185">Reference proteome</keyword>
<proteinExistence type="predicted"/>
<dbReference type="Gene3D" id="1.10.10.10">
    <property type="entry name" value="Winged helix-like DNA-binding domain superfamily/Winged helix DNA-binding domain"/>
    <property type="match status" value="1"/>
</dbReference>
<dbReference type="InterPro" id="IPR000835">
    <property type="entry name" value="HTH_MarR-typ"/>
</dbReference>
<dbReference type="HOGENOM" id="CLU_083287_4_1_5"/>
<name>A3VE86_9RHOB</name>
<dbReference type="EC" id="4.2.1.17" evidence="2"/>
<accession>A3VE86</accession>
<dbReference type="RefSeq" id="WP_008330761.1">
    <property type="nucleotide sequence ID" value="NZ_CH902578.1"/>
</dbReference>
<reference evidence="2 3" key="1">
    <citation type="journal article" date="2010" name="J. Bacteriol.">
        <title>Genome sequences of Pelagibaca bermudensis HTCC2601T and Maritimibacter alkaliphilus HTCC2654T, the type strains of two marine Roseobacter genera.</title>
        <authorList>
            <person name="Thrash J.C."/>
            <person name="Cho J.C."/>
            <person name="Ferriera S."/>
            <person name="Johnson J."/>
            <person name="Vergin K.L."/>
            <person name="Giovannoni S.J."/>
        </authorList>
    </citation>
    <scope>NUCLEOTIDE SEQUENCE [LARGE SCALE GENOMIC DNA]</scope>
    <source>
        <strain evidence="2 3">HTCC2654</strain>
    </source>
</reference>
<dbReference type="AlphaFoldDB" id="A3VE86"/>
<dbReference type="OrthoDB" id="8077146at2"/>
<dbReference type="STRING" id="314271.RB2654_09149"/>
<dbReference type="GO" id="GO:0004300">
    <property type="term" value="F:enoyl-CoA hydratase activity"/>
    <property type="evidence" value="ECO:0007669"/>
    <property type="project" value="UniProtKB-EC"/>
</dbReference>
<gene>
    <name evidence="2" type="ORF">RB2654_09149</name>
</gene>
<dbReference type="InterPro" id="IPR036388">
    <property type="entry name" value="WH-like_DNA-bd_sf"/>
</dbReference>
<comment type="caution">
    <text evidence="2">The sequence shown here is derived from an EMBL/GenBank/DDBJ whole genome shotgun (WGS) entry which is preliminary data.</text>
</comment>
<dbReference type="InterPro" id="IPR039422">
    <property type="entry name" value="MarR/SlyA-like"/>
</dbReference>
<dbReference type="PRINTS" id="PR00598">
    <property type="entry name" value="HTHMARR"/>
</dbReference>
<dbReference type="Pfam" id="PF12802">
    <property type="entry name" value="MarR_2"/>
    <property type="match status" value="1"/>
</dbReference>
<evidence type="ECO:0000259" key="1">
    <source>
        <dbReference type="PROSITE" id="PS50995"/>
    </source>
</evidence>
<dbReference type="EMBL" id="AAMT01000005">
    <property type="protein sequence ID" value="EAQ13224.1"/>
    <property type="molecule type" value="Genomic_DNA"/>
</dbReference>
<feature type="domain" description="HTH marR-type" evidence="1">
    <location>
        <begin position="19"/>
        <end position="151"/>
    </location>
</feature>
<dbReference type="GO" id="GO:0003700">
    <property type="term" value="F:DNA-binding transcription factor activity"/>
    <property type="evidence" value="ECO:0007669"/>
    <property type="project" value="InterPro"/>
</dbReference>
<dbReference type="eggNOG" id="COG1846">
    <property type="taxonomic scope" value="Bacteria"/>
</dbReference>
<protein>
    <submittedName>
        <fullName evidence="2">Enoyl-CoA hydratase</fullName>
        <ecNumber evidence="2">4.2.1.17</ecNumber>
    </submittedName>
</protein>